<evidence type="ECO:0000256" key="1">
    <source>
        <dbReference type="SAM" id="Coils"/>
    </source>
</evidence>
<feature type="region of interest" description="Disordered" evidence="2">
    <location>
        <begin position="475"/>
        <end position="548"/>
    </location>
</feature>
<feature type="region of interest" description="Disordered" evidence="2">
    <location>
        <begin position="1"/>
        <end position="25"/>
    </location>
</feature>
<reference evidence="3 4" key="1">
    <citation type="submission" date="2018-09" db="EMBL/GenBank/DDBJ databases">
        <title>Genomic investigation of the strawberry pathogen Phytophthora fragariae indicates pathogenicity is determined by transcriptional variation in three key races.</title>
        <authorList>
            <person name="Adams T.M."/>
            <person name="Armitage A.D."/>
            <person name="Sobczyk M.K."/>
            <person name="Bates H.J."/>
            <person name="Dunwell J.M."/>
            <person name="Nellist C.F."/>
            <person name="Harrison R.J."/>
        </authorList>
    </citation>
    <scope>NUCLEOTIDE SEQUENCE [LARGE SCALE GENOMIC DNA]</scope>
    <source>
        <strain evidence="3 4">SCRP324</strain>
    </source>
</reference>
<feature type="compositionally biased region" description="Acidic residues" evidence="2">
    <location>
        <begin position="529"/>
        <end position="538"/>
    </location>
</feature>
<feature type="region of interest" description="Disordered" evidence="2">
    <location>
        <begin position="562"/>
        <end position="586"/>
    </location>
</feature>
<dbReference type="OrthoDB" id="97337at2759"/>
<dbReference type="EMBL" id="QXFU01003427">
    <property type="protein sequence ID" value="KAE8975479.1"/>
    <property type="molecule type" value="Genomic_DNA"/>
</dbReference>
<name>A0A6A3HY01_9STRA</name>
<evidence type="ECO:0000256" key="2">
    <source>
        <dbReference type="SAM" id="MobiDB-lite"/>
    </source>
</evidence>
<dbReference type="AlphaFoldDB" id="A0A6A3HY01"/>
<sequence length="679" mass="77313">MEFMQKMAESMTKMKDSMASVEEKVAQVQKQSARVEKENVPPLISSNVANFVPMSPEVVEALRAEAALNERQRMEAALGDFQAQLESEKNRQALEVAEEKARLESEGRRQALELEATRKELLALREARERDREAALNVQKHYASQLREKRAATTQSNPRDEVPVTPQVPAQAAQTTADGHFAAQLQTTLRNLQQAKVKNDAASRSRSATQVKTEQSSEKRGPPGRTPPGGSDPPKKDAGKSGSSRGNSARKISKRGNEPHDSDPDSDSDKKDDESSDDSDSSFFEESVPNAMTSKTSQAGTTVFTYKPYVNASALEDFNEKASLSTRIRWLEKFQSMAVQGGWPDKMRIYEMKLKLPSSARDWRYNLDEDVRYSWKRFLKAFKENYCKAKTSDSERYYSMTQKKTEAPLEFFYRLNRVADKAGINFRKSSKERERHFKVFMKKLLDSSLRSTLQGQRLHSLEDLEFVLKQYEEMHQDDDYETPPPRRESRPDNMSAGKFRPKRPAKAYVAQSKVESSSEDEKQVHFQETTEEIPEQEVETGSSESQLPEDWSQVYRAMENAGWKPPPREFRPSDSSPRFGKPPDTSRFCETRKRFGHTEDRCWSGLQCDRCHQQGHPAQYCKTSPCKFCAGFHGEVCDGFKIFQKLRSLASQGTFEMPKSLWKQALGGEENAGEEQLNL</sequence>
<evidence type="ECO:0000313" key="3">
    <source>
        <dbReference type="EMBL" id="KAE8975479.1"/>
    </source>
</evidence>
<feature type="compositionally biased region" description="Basic and acidic residues" evidence="2">
    <location>
        <begin position="255"/>
        <end position="273"/>
    </location>
</feature>
<comment type="caution">
    <text evidence="3">The sequence shown here is derived from an EMBL/GenBank/DDBJ whole genome shotgun (WGS) entry which is preliminary data.</text>
</comment>
<evidence type="ECO:0000313" key="4">
    <source>
        <dbReference type="Proteomes" id="UP000435112"/>
    </source>
</evidence>
<keyword evidence="1" id="KW-0175">Coiled coil</keyword>
<feature type="coiled-coil region" evidence="1">
    <location>
        <begin position="64"/>
        <end position="134"/>
    </location>
</feature>
<gene>
    <name evidence="3" type="ORF">PR002_g25596</name>
</gene>
<feature type="region of interest" description="Disordered" evidence="2">
    <location>
        <begin position="194"/>
        <end position="296"/>
    </location>
</feature>
<feature type="compositionally biased region" description="Polar residues" evidence="2">
    <location>
        <begin position="204"/>
        <end position="214"/>
    </location>
</feature>
<proteinExistence type="predicted"/>
<feature type="compositionally biased region" description="Low complexity" evidence="2">
    <location>
        <begin position="163"/>
        <end position="177"/>
    </location>
</feature>
<feature type="compositionally biased region" description="Basic and acidic residues" evidence="2">
    <location>
        <begin position="12"/>
        <end position="25"/>
    </location>
</feature>
<protein>
    <recommendedName>
        <fullName evidence="5">Retrotransposon gag domain-containing protein</fullName>
    </recommendedName>
</protein>
<dbReference type="Proteomes" id="UP000435112">
    <property type="component" value="Unassembled WGS sequence"/>
</dbReference>
<organism evidence="3 4">
    <name type="scientific">Phytophthora rubi</name>
    <dbReference type="NCBI Taxonomy" id="129364"/>
    <lineage>
        <taxon>Eukaryota</taxon>
        <taxon>Sar</taxon>
        <taxon>Stramenopiles</taxon>
        <taxon>Oomycota</taxon>
        <taxon>Peronosporomycetes</taxon>
        <taxon>Peronosporales</taxon>
        <taxon>Peronosporaceae</taxon>
        <taxon>Phytophthora</taxon>
    </lineage>
</organism>
<accession>A0A6A3HY01</accession>
<evidence type="ECO:0008006" key="5">
    <source>
        <dbReference type="Google" id="ProtNLM"/>
    </source>
</evidence>
<feature type="region of interest" description="Disordered" evidence="2">
    <location>
        <begin position="139"/>
        <end position="177"/>
    </location>
</feature>